<comment type="caution">
    <text evidence="3">The sequence shown here is derived from an EMBL/GenBank/DDBJ whole genome shotgun (WGS) entry which is preliminary data.</text>
</comment>
<dbReference type="SUPFAM" id="SSF52402">
    <property type="entry name" value="Adenine nucleotide alpha hydrolases-like"/>
    <property type="match status" value="1"/>
</dbReference>
<name>A0ABT2GM82_9MICO</name>
<dbReference type="RefSeq" id="WP_259505500.1">
    <property type="nucleotide sequence ID" value="NZ_JANLCM010000001.1"/>
</dbReference>
<dbReference type="Gene3D" id="3.40.50.620">
    <property type="entry name" value="HUPs"/>
    <property type="match status" value="1"/>
</dbReference>
<gene>
    <name evidence="3" type="ORF">N1027_04210</name>
</gene>
<evidence type="ECO:0000313" key="4">
    <source>
        <dbReference type="Proteomes" id="UP001165584"/>
    </source>
</evidence>
<dbReference type="EMBL" id="JANLCM010000001">
    <property type="protein sequence ID" value="MCS5717337.1"/>
    <property type="molecule type" value="Genomic_DNA"/>
</dbReference>
<feature type="region of interest" description="Disordered" evidence="1">
    <location>
        <begin position="168"/>
        <end position="203"/>
    </location>
</feature>
<dbReference type="Proteomes" id="UP001165584">
    <property type="component" value="Unassembled WGS sequence"/>
</dbReference>
<evidence type="ECO:0000256" key="1">
    <source>
        <dbReference type="SAM" id="MobiDB-lite"/>
    </source>
</evidence>
<keyword evidence="4" id="KW-1185">Reference proteome</keyword>
<feature type="domain" description="UspA" evidence="2">
    <location>
        <begin position="26"/>
        <end position="166"/>
    </location>
</feature>
<evidence type="ECO:0000313" key="3">
    <source>
        <dbReference type="EMBL" id="MCS5717337.1"/>
    </source>
</evidence>
<dbReference type="InterPro" id="IPR014729">
    <property type="entry name" value="Rossmann-like_a/b/a_fold"/>
</dbReference>
<dbReference type="Pfam" id="PF00582">
    <property type="entry name" value="Usp"/>
    <property type="match status" value="1"/>
</dbReference>
<protein>
    <submittedName>
        <fullName evidence="3">Universal stress protein</fullName>
    </submittedName>
</protein>
<proteinExistence type="predicted"/>
<dbReference type="InterPro" id="IPR006016">
    <property type="entry name" value="UspA"/>
</dbReference>
<accession>A0ABT2GM82</accession>
<evidence type="ECO:0000259" key="2">
    <source>
        <dbReference type="Pfam" id="PF00582"/>
    </source>
</evidence>
<sequence length="203" mass="20424">MTDSQSTSGVSSAALVVGVVPGQPPAVVATAAQVAARYSAELVCGYVDAGRYPIVRADGTTDAQSIDPDLALDPPVLFDEALTREIAVVLAALPAGSPGSGIRWSMRFLSGDPAHALAGLADELDAAMIVVGTRDATMRASIAEFFGGSVAVHLAHRQHRPVLVVPLDPQPPEAGWPGPADPTGGVGGGAADAASRPTGSEQA</sequence>
<reference evidence="3" key="1">
    <citation type="submission" date="2022-08" db="EMBL/GenBank/DDBJ databases">
        <authorList>
            <person name="Deng Y."/>
            <person name="Han X.-F."/>
            <person name="Zhang Y.-Q."/>
        </authorList>
    </citation>
    <scope>NUCLEOTIDE SEQUENCE</scope>
    <source>
        <strain evidence="3">CPCC 205763</strain>
    </source>
</reference>
<organism evidence="3 4">
    <name type="scientific">Herbiconiux aconitum</name>
    <dbReference type="NCBI Taxonomy" id="2970913"/>
    <lineage>
        <taxon>Bacteria</taxon>
        <taxon>Bacillati</taxon>
        <taxon>Actinomycetota</taxon>
        <taxon>Actinomycetes</taxon>
        <taxon>Micrococcales</taxon>
        <taxon>Microbacteriaceae</taxon>
        <taxon>Herbiconiux</taxon>
    </lineage>
</organism>